<proteinExistence type="predicted"/>
<dbReference type="Proteomes" id="UP000030764">
    <property type="component" value="Unassembled WGS sequence"/>
</dbReference>
<evidence type="ECO:0000313" key="3">
    <source>
        <dbReference type="EMBL" id="KFD62276.1"/>
    </source>
</evidence>
<gene>
    <name evidence="2" type="ORF">M513_01915</name>
    <name evidence="3" type="ORF">M514_01915</name>
</gene>
<sequence>MMKSFAFVVLFTLLFQDVMEIQAKTIQECMQNACLKPFNDAAPCYLKKRKEGCEEAVAGYKNCMMECHLDRKASYY</sequence>
<dbReference type="EMBL" id="KL363190">
    <property type="protein sequence ID" value="KFD57030.1"/>
    <property type="molecule type" value="Genomic_DNA"/>
</dbReference>
<evidence type="ECO:0000313" key="2">
    <source>
        <dbReference type="EMBL" id="KFD57030.1"/>
    </source>
</evidence>
<reference evidence="2 4" key="1">
    <citation type="journal article" date="2014" name="Nat. Genet.">
        <title>Genome and transcriptome of the porcine whipworm Trichuris suis.</title>
        <authorList>
            <person name="Jex A.R."/>
            <person name="Nejsum P."/>
            <person name="Schwarz E.M."/>
            <person name="Hu L."/>
            <person name="Young N.D."/>
            <person name="Hall R.S."/>
            <person name="Korhonen P.K."/>
            <person name="Liao S."/>
            <person name="Thamsborg S."/>
            <person name="Xia J."/>
            <person name="Xu P."/>
            <person name="Wang S."/>
            <person name="Scheerlinck J.P."/>
            <person name="Hofmann A."/>
            <person name="Sternberg P.W."/>
            <person name="Wang J."/>
            <person name="Gasser R.B."/>
        </authorList>
    </citation>
    <scope>NUCLEOTIDE SEQUENCE [LARGE SCALE GENOMIC DNA]</scope>
    <source>
        <strain evidence="3">DCEP-RM93F</strain>
        <strain evidence="2">DCEP-RM93M</strain>
    </source>
</reference>
<dbReference type="EMBL" id="KL367598">
    <property type="protein sequence ID" value="KFD62276.1"/>
    <property type="molecule type" value="Genomic_DNA"/>
</dbReference>
<evidence type="ECO:0000313" key="4">
    <source>
        <dbReference type="Proteomes" id="UP000030764"/>
    </source>
</evidence>
<name>A0A085MII4_9BILA</name>
<feature type="signal peptide" evidence="1">
    <location>
        <begin position="1"/>
        <end position="23"/>
    </location>
</feature>
<dbReference type="AlphaFoldDB" id="A0A085MII4"/>
<accession>A0A085MII4</accession>
<evidence type="ECO:0000256" key="1">
    <source>
        <dbReference type="SAM" id="SignalP"/>
    </source>
</evidence>
<protein>
    <submittedName>
        <fullName evidence="2">Uncharacterized protein</fullName>
    </submittedName>
</protein>
<feature type="chain" id="PRO_5007379396" evidence="1">
    <location>
        <begin position="24"/>
        <end position="76"/>
    </location>
</feature>
<dbReference type="Proteomes" id="UP000030758">
    <property type="component" value="Unassembled WGS sequence"/>
</dbReference>
<organism evidence="2 4">
    <name type="scientific">Trichuris suis</name>
    <name type="common">pig whipworm</name>
    <dbReference type="NCBI Taxonomy" id="68888"/>
    <lineage>
        <taxon>Eukaryota</taxon>
        <taxon>Metazoa</taxon>
        <taxon>Ecdysozoa</taxon>
        <taxon>Nematoda</taxon>
        <taxon>Enoplea</taxon>
        <taxon>Dorylaimia</taxon>
        <taxon>Trichinellida</taxon>
        <taxon>Trichuridae</taxon>
        <taxon>Trichuris</taxon>
    </lineage>
</organism>
<keyword evidence="1" id="KW-0732">Signal</keyword>
<keyword evidence="4" id="KW-1185">Reference proteome</keyword>